<evidence type="ECO:0000313" key="2">
    <source>
        <dbReference type="EMBL" id="KAK0546014.1"/>
    </source>
</evidence>
<comment type="caution">
    <text evidence="2">The sequence shown here is derived from an EMBL/GenBank/DDBJ whole genome shotgun (WGS) entry which is preliminary data.</text>
</comment>
<keyword evidence="3" id="KW-1185">Reference proteome</keyword>
<gene>
    <name evidence="2" type="ORF">OC846_005434</name>
</gene>
<organism evidence="2 3">
    <name type="scientific">Tilletia horrida</name>
    <dbReference type="NCBI Taxonomy" id="155126"/>
    <lineage>
        <taxon>Eukaryota</taxon>
        <taxon>Fungi</taxon>
        <taxon>Dikarya</taxon>
        <taxon>Basidiomycota</taxon>
        <taxon>Ustilaginomycotina</taxon>
        <taxon>Exobasidiomycetes</taxon>
        <taxon>Tilletiales</taxon>
        <taxon>Tilletiaceae</taxon>
        <taxon>Tilletia</taxon>
    </lineage>
</organism>
<sequence length="617" mass="68232">MSFFARPKSDIPDTVTQFLNQKRFLAKKSTQASPDGFQASLEFDDARVYFPGQNISAKVHLPAIDPAEIEGIDVELKGWTHSYGWQSNGQSSYPVYERDTHWSLQSTISGPADGQAQTLSIRKLDDGSNTWLVNAQLPISVAVKTGWRSHGNTFDIPPTFKDVKRGSMFNSVYWALKLTVKRTANLKRNYRFWRPFLVLPLANPNQAPVPNLPMLAPISEQGTAIPPTPHYIHSQLLDPKTWNVFEFENKIKTALILSKGTITTHLFVPNTGRVGPVPILLHVAVSAKKAEDLMSSSVRLPDLPLSASADQGAEPPYPGKGKGKQSADSSSHEDFYPSFEIIRRVRSHAQGGRDRSRHRIPVIAEWDTPAFLSSATDLSKASLDHGYAWTDPMPTAQAGLGISGNVNESSSLPYTRSALMTGRIFINVPPPIDMNNLRVHYRLHFRWNQPGLGNSITSKLGRWVSTSGVSAAELKASLGERLPDDQMSPEQVQAWKDIDRRVLGPSYSLLTDPSQNADDDDDDDGDAKNIKFDDDDDEGDSKDSKWAVFGRSKKNKGDEGDPEEGHSHGWRLFSKKTDQSKSKGGDDDDDDSSDEDDNALPEYDGAGRPEGPRDVKQ</sequence>
<dbReference type="InterPro" id="IPR014756">
    <property type="entry name" value="Ig_E-set"/>
</dbReference>
<name>A0AAN6GKH2_9BASI</name>
<proteinExistence type="predicted"/>
<dbReference type="SUPFAM" id="SSF81296">
    <property type="entry name" value="E set domains"/>
    <property type="match status" value="1"/>
</dbReference>
<reference evidence="2" key="1">
    <citation type="journal article" date="2023" name="PhytoFront">
        <title>Draft Genome Resources of Seven Strains of Tilletia horrida, Causal Agent of Kernel Smut of Rice.</title>
        <authorList>
            <person name="Khanal S."/>
            <person name="Antony Babu S."/>
            <person name="Zhou X.G."/>
        </authorList>
    </citation>
    <scope>NUCLEOTIDE SEQUENCE</scope>
    <source>
        <strain evidence="2">TX6</strain>
    </source>
</reference>
<dbReference type="InterPro" id="IPR014752">
    <property type="entry name" value="Arrestin-like_C"/>
</dbReference>
<feature type="region of interest" description="Disordered" evidence="1">
    <location>
        <begin position="506"/>
        <end position="617"/>
    </location>
</feature>
<protein>
    <submittedName>
        <fullName evidence="2">Uncharacterized protein</fullName>
    </submittedName>
</protein>
<evidence type="ECO:0000313" key="3">
    <source>
        <dbReference type="Proteomes" id="UP001176517"/>
    </source>
</evidence>
<feature type="region of interest" description="Disordered" evidence="1">
    <location>
        <begin position="304"/>
        <end position="332"/>
    </location>
</feature>
<feature type="compositionally biased region" description="Acidic residues" evidence="1">
    <location>
        <begin position="586"/>
        <end position="599"/>
    </location>
</feature>
<dbReference type="Proteomes" id="UP001176517">
    <property type="component" value="Unassembled WGS sequence"/>
</dbReference>
<dbReference type="EMBL" id="JAPDMZ010000208">
    <property type="protein sequence ID" value="KAK0546014.1"/>
    <property type="molecule type" value="Genomic_DNA"/>
</dbReference>
<dbReference type="AlphaFoldDB" id="A0AAN6GKH2"/>
<feature type="compositionally biased region" description="Basic and acidic residues" evidence="1">
    <location>
        <begin position="555"/>
        <end position="567"/>
    </location>
</feature>
<accession>A0AAN6GKH2</accession>
<evidence type="ECO:0000256" key="1">
    <source>
        <dbReference type="SAM" id="MobiDB-lite"/>
    </source>
</evidence>
<feature type="compositionally biased region" description="Basic and acidic residues" evidence="1">
    <location>
        <begin position="605"/>
        <end position="617"/>
    </location>
</feature>
<feature type="compositionally biased region" description="Basic and acidic residues" evidence="1">
    <location>
        <begin position="575"/>
        <end position="585"/>
    </location>
</feature>
<dbReference type="Gene3D" id="2.60.40.640">
    <property type="match status" value="1"/>
</dbReference>